<sequence>MHWTRGRNTPRTVRQSIAGRTHHSLTHSYLGAI</sequence>
<reference evidence="2" key="2">
    <citation type="journal article" date="2015" name="Fish Shellfish Immunol.">
        <title>Early steps in the European eel (Anguilla anguilla)-Vibrio vulnificus interaction in the gills: Role of the RtxA13 toxin.</title>
        <authorList>
            <person name="Callol A."/>
            <person name="Pajuelo D."/>
            <person name="Ebbesson L."/>
            <person name="Teles M."/>
            <person name="MacKenzie S."/>
            <person name="Amaro C."/>
        </authorList>
    </citation>
    <scope>NUCLEOTIDE SEQUENCE</scope>
</reference>
<name>A0A0E9PV65_ANGAN</name>
<evidence type="ECO:0000256" key="1">
    <source>
        <dbReference type="SAM" id="MobiDB-lite"/>
    </source>
</evidence>
<feature type="region of interest" description="Disordered" evidence="1">
    <location>
        <begin position="1"/>
        <end position="21"/>
    </location>
</feature>
<dbReference type="EMBL" id="GBXM01100390">
    <property type="protein sequence ID" value="JAH08187.1"/>
    <property type="molecule type" value="Transcribed_RNA"/>
</dbReference>
<accession>A0A0E9PV65</accession>
<feature type="compositionally biased region" description="Polar residues" evidence="1">
    <location>
        <begin position="1"/>
        <end position="15"/>
    </location>
</feature>
<evidence type="ECO:0000313" key="2">
    <source>
        <dbReference type="EMBL" id="JAH08187.1"/>
    </source>
</evidence>
<reference evidence="2" key="1">
    <citation type="submission" date="2014-11" db="EMBL/GenBank/DDBJ databases">
        <authorList>
            <person name="Amaro Gonzalez C."/>
        </authorList>
    </citation>
    <scope>NUCLEOTIDE SEQUENCE</scope>
</reference>
<dbReference type="AlphaFoldDB" id="A0A0E9PV65"/>
<protein>
    <submittedName>
        <fullName evidence="2">Uncharacterized protein</fullName>
    </submittedName>
</protein>
<proteinExistence type="predicted"/>
<organism evidence="2">
    <name type="scientific">Anguilla anguilla</name>
    <name type="common">European freshwater eel</name>
    <name type="synonym">Muraena anguilla</name>
    <dbReference type="NCBI Taxonomy" id="7936"/>
    <lineage>
        <taxon>Eukaryota</taxon>
        <taxon>Metazoa</taxon>
        <taxon>Chordata</taxon>
        <taxon>Craniata</taxon>
        <taxon>Vertebrata</taxon>
        <taxon>Euteleostomi</taxon>
        <taxon>Actinopterygii</taxon>
        <taxon>Neopterygii</taxon>
        <taxon>Teleostei</taxon>
        <taxon>Anguilliformes</taxon>
        <taxon>Anguillidae</taxon>
        <taxon>Anguilla</taxon>
    </lineage>
</organism>